<proteinExistence type="predicted"/>
<protein>
    <submittedName>
        <fullName evidence="2">Uncharacterized protein</fullName>
    </submittedName>
</protein>
<dbReference type="Proteomes" id="UP000036947">
    <property type="component" value="Unassembled WGS sequence"/>
</dbReference>
<dbReference type="EMBL" id="LFRF01000052">
    <property type="protein sequence ID" value="KND86638.1"/>
    <property type="molecule type" value="Genomic_DNA"/>
</dbReference>
<organism evidence="2 3">
    <name type="scientific">Tolypocladium ophioglossoides (strain CBS 100239)</name>
    <name type="common">Snaketongue truffleclub</name>
    <name type="synonym">Elaphocordyceps ophioglossoides</name>
    <dbReference type="NCBI Taxonomy" id="1163406"/>
    <lineage>
        <taxon>Eukaryota</taxon>
        <taxon>Fungi</taxon>
        <taxon>Dikarya</taxon>
        <taxon>Ascomycota</taxon>
        <taxon>Pezizomycotina</taxon>
        <taxon>Sordariomycetes</taxon>
        <taxon>Hypocreomycetidae</taxon>
        <taxon>Hypocreales</taxon>
        <taxon>Ophiocordycipitaceae</taxon>
        <taxon>Tolypocladium</taxon>
    </lineage>
</organism>
<name>A0A0L0MXK6_TOLOC</name>
<sequence length="284" mass="30559">MIITDCAGQKFLNFISLLAVHPRWSANPPEPALAAAGQACIAIRASTWRDQVAHRWHGLLLEPSPLPLIASHLSAQVISRSRRPPSSPRLRSSHRGPVLDRAQPACPPSRYGGVCVGGAAACSSDEPENSNDGQLRAARSVRPTGPTERAPLDWLPASRLLVPTPTFVLSTATWSSVLFVCPSSPPEVFEPRHAIGLSSHRELAEPYFGPTPAAPSRDSELFYHPNFPFHLCLPTAHFIPIHHQAIAGGARLSPVQPFTRPGVFLLAPVADSRLQLANLVTTPG</sequence>
<gene>
    <name evidence="2" type="ORF">TOPH_08771</name>
</gene>
<comment type="caution">
    <text evidence="2">The sequence shown here is derived from an EMBL/GenBank/DDBJ whole genome shotgun (WGS) entry which is preliminary data.</text>
</comment>
<feature type="region of interest" description="Disordered" evidence="1">
    <location>
        <begin position="79"/>
        <end position="103"/>
    </location>
</feature>
<keyword evidence="3" id="KW-1185">Reference proteome</keyword>
<accession>A0A0L0MXK6</accession>
<feature type="region of interest" description="Disordered" evidence="1">
    <location>
        <begin position="123"/>
        <end position="149"/>
    </location>
</feature>
<reference evidence="2 3" key="1">
    <citation type="journal article" date="2015" name="BMC Genomics">
        <title>The genome of the truffle-parasite Tolypocladium ophioglossoides and the evolution of antifungal peptaibiotics.</title>
        <authorList>
            <person name="Quandt C.A."/>
            <person name="Bushley K.E."/>
            <person name="Spatafora J.W."/>
        </authorList>
    </citation>
    <scope>NUCLEOTIDE SEQUENCE [LARGE SCALE GENOMIC DNA]</scope>
    <source>
        <strain evidence="2 3">CBS 100239</strain>
    </source>
</reference>
<evidence type="ECO:0000313" key="3">
    <source>
        <dbReference type="Proteomes" id="UP000036947"/>
    </source>
</evidence>
<evidence type="ECO:0000313" key="2">
    <source>
        <dbReference type="EMBL" id="KND86638.1"/>
    </source>
</evidence>
<evidence type="ECO:0000256" key="1">
    <source>
        <dbReference type="SAM" id="MobiDB-lite"/>
    </source>
</evidence>
<dbReference type="AlphaFoldDB" id="A0A0L0MXK6"/>